<evidence type="ECO:0000256" key="2">
    <source>
        <dbReference type="ARBA" id="ARBA00022692"/>
    </source>
</evidence>
<dbReference type="Pfam" id="PF05653">
    <property type="entry name" value="Mg_trans_NIPA"/>
    <property type="match status" value="1"/>
</dbReference>
<dbReference type="InterPro" id="IPR037185">
    <property type="entry name" value="EmrE-like"/>
</dbReference>
<name>A0A485KR84_9STRA</name>
<evidence type="ECO:0000256" key="1">
    <source>
        <dbReference type="ARBA" id="ARBA00004141"/>
    </source>
</evidence>
<evidence type="ECO:0000256" key="3">
    <source>
        <dbReference type="ARBA" id="ARBA00022989"/>
    </source>
</evidence>
<proteinExistence type="predicted"/>
<protein>
    <submittedName>
        <fullName evidence="7">Aste57867_10572 protein</fullName>
    </submittedName>
</protein>
<feature type="transmembrane region" description="Helical" evidence="5">
    <location>
        <begin position="53"/>
        <end position="72"/>
    </location>
</feature>
<evidence type="ECO:0000313" key="7">
    <source>
        <dbReference type="EMBL" id="VFT87445.1"/>
    </source>
</evidence>
<accession>A0A485KR84</accession>
<feature type="transmembrane region" description="Helical" evidence="5">
    <location>
        <begin position="113"/>
        <end position="130"/>
    </location>
</feature>
<feature type="transmembrane region" description="Helical" evidence="5">
    <location>
        <begin position="12"/>
        <end position="32"/>
    </location>
</feature>
<evidence type="ECO:0000256" key="4">
    <source>
        <dbReference type="ARBA" id="ARBA00023136"/>
    </source>
</evidence>
<reference evidence="6" key="2">
    <citation type="submission" date="2019-06" db="EMBL/GenBank/DDBJ databases">
        <title>Genomics analysis of Aphanomyces spp. identifies a new class of oomycete effector associated with host adaptation.</title>
        <authorList>
            <person name="Gaulin E."/>
        </authorList>
    </citation>
    <scope>NUCLEOTIDE SEQUENCE</scope>
    <source>
        <strain evidence="6">CBS 578.67</strain>
    </source>
</reference>
<reference evidence="7 8" key="1">
    <citation type="submission" date="2019-03" db="EMBL/GenBank/DDBJ databases">
        <authorList>
            <person name="Gaulin E."/>
            <person name="Dumas B."/>
        </authorList>
    </citation>
    <scope>NUCLEOTIDE SEQUENCE [LARGE SCALE GENOMIC DNA]</scope>
    <source>
        <strain evidence="7">CBS 568.67</strain>
    </source>
</reference>
<dbReference type="Proteomes" id="UP000332933">
    <property type="component" value="Unassembled WGS sequence"/>
</dbReference>
<feature type="transmembrane region" description="Helical" evidence="5">
    <location>
        <begin position="232"/>
        <end position="249"/>
    </location>
</feature>
<sequence length="418" mass="45781">MGCSDNATETYSLWYVGVILGIGASVCTNMGVNLQKYSFMREAKKPAGAKRSYLVQPLWMIGLWLVIFGSLGDFAALGFIPQTLAVPVGGSTIVANVFFAHKFLHEAFSKRDGIGTALILTGIIVVAAFADKSNGCHTLDELIHLYGQPFFVAYGVSVVVIIATLYGFVFHVRRVIKTFGKASPQYRPYRMFHSLVCPALSGAFGAQSILFAKSVAELVKSTVAGVNQFTTVGTYLIALAMFACIFLQIHWLAQGLEHFDAVFIVPIFQCVFISISIVGGAVYFDEFAGMSTLTIAMFLVGVLITLTGVGILSQRDMTSLKPKQKLRAGVHMVIFMKRMQKCRGQQYRWVAKPPVGSNSGNSLKDIPVTKSVTKYKSNSIHPVDNRRGTTEASLKQDTSFQLKITSMMSYSPLPFHKK</sequence>
<feature type="transmembrane region" description="Helical" evidence="5">
    <location>
        <begin position="261"/>
        <end position="284"/>
    </location>
</feature>
<keyword evidence="2 5" id="KW-0812">Transmembrane</keyword>
<evidence type="ECO:0000256" key="5">
    <source>
        <dbReference type="SAM" id="Phobius"/>
    </source>
</evidence>
<keyword evidence="3 5" id="KW-1133">Transmembrane helix</keyword>
<keyword evidence="8" id="KW-1185">Reference proteome</keyword>
<dbReference type="Gene3D" id="1.10.3730.20">
    <property type="match status" value="1"/>
</dbReference>
<dbReference type="SUPFAM" id="SSF103481">
    <property type="entry name" value="Multidrug resistance efflux transporter EmrE"/>
    <property type="match status" value="1"/>
</dbReference>
<feature type="transmembrane region" description="Helical" evidence="5">
    <location>
        <begin position="150"/>
        <end position="170"/>
    </location>
</feature>
<evidence type="ECO:0000313" key="6">
    <source>
        <dbReference type="EMBL" id="KAF0698823.1"/>
    </source>
</evidence>
<dbReference type="EMBL" id="CAADRA010005239">
    <property type="protein sequence ID" value="VFT87445.1"/>
    <property type="molecule type" value="Genomic_DNA"/>
</dbReference>
<dbReference type="EMBL" id="VJMH01005218">
    <property type="protein sequence ID" value="KAF0698823.1"/>
    <property type="molecule type" value="Genomic_DNA"/>
</dbReference>
<gene>
    <name evidence="7" type="primary">Aste57867_10572</name>
    <name evidence="6" type="ORF">As57867_010532</name>
    <name evidence="7" type="ORF">ASTE57867_10572</name>
</gene>
<feature type="transmembrane region" description="Helical" evidence="5">
    <location>
        <begin position="290"/>
        <end position="313"/>
    </location>
</feature>
<dbReference type="OrthoDB" id="165382at2759"/>
<dbReference type="GO" id="GO:0016020">
    <property type="term" value="C:membrane"/>
    <property type="evidence" value="ECO:0007669"/>
    <property type="project" value="UniProtKB-SubCell"/>
</dbReference>
<feature type="transmembrane region" description="Helical" evidence="5">
    <location>
        <begin position="191"/>
        <end position="212"/>
    </location>
</feature>
<keyword evidence="4 5" id="KW-0472">Membrane</keyword>
<dbReference type="PANTHER" id="PTHR12570:SF9">
    <property type="entry name" value="MAGNESIUM TRANSPORTER NIPA8-RELATED"/>
    <property type="match status" value="1"/>
</dbReference>
<organism evidence="7 8">
    <name type="scientific">Aphanomyces stellatus</name>
    <dbReference type="NCBI Taxonomy" id="120398"/>
    <lineage>
        <taxon>Eukaryota</taxon>
        <taxon>Sar</taxon>
        <taxon>Stramenopiles</taxon>
        <taxon>Oomycota</taxon>
        <taxon>Saprolegniomycetes</taxon>
        <taxon>Saprolegniales</taxon>
        <taxon>Verrucalvaceae</taxon>
        <taxon>Aphanomyces</taxon>
    </lineage>
</organism>
<dbReference type="GO" id="GO:0015095">
    <property type="term" value="F:magnesium ion transmembrane transporter activity"/>
    <property type="evidence" value="ECO:0007669"/>
    <property type="project" value="InterPro"/>
</dbReference>
<dbReference type="PANTHER" id="PTHR12570">
    <property type="match status" value="1"/>
</dbReference>
<evidence type="ECO:0000313" key="8">
    <source>
        <dbReference type="Proteomes" id="UP000332933"/>
    </source>
</evidence>
<dbReference type="InterPro" id="IPR008521">
    <property type="entry name" value="Mg_trans_NIPA"/>
</dbReference>
<dbReference type="AlphaFoldDB" id="A0A485KR84"/>
<comment type="subcellular location">
    <subcellularLocation>
        <location evidence="1">Membrane</location>
        <topology evidence="1">Multi-pass membrane protein</topology>
    </subcellularLocation>
</comment>
<feature type="transmembrane region" description="Helical" evidence="5">
    <location>
        <begin position="84"/>
        <end position="101"/>
    </location>
</feature>